<reference evidence="1 2" key="1">
    <citation type="submission" date="2019-09" db="EMBL/GenBank/DDBJ databases">
        <title>Pimelobacter sp. isolated from Paulinella.</title>
        <authorList>
            <person name="Jeong S.E."/>
        </authorList>
    </citation>
    <scope>NUCLEOTIDE SEQUENCE [LARGE SCALE GENOMIC DNA]</scope>
    <source>
        <strain evidence="1 2">Pch-N</strain>
    </source>
</reference>
<accession>A0A7J5DQJ4</accession>
<protein>
    <submittedName>
        <fullName evidence="1">Uncharacterized protein</fullName>
    </submittedName>
</protein>
<proteinExistence type="predicted"/>
<sequence>MKMHIKRNETDEDKDGIFYKGKTKAIHTHEAEGYEPFFHTFHTRIVSVKVTPSTRGNRCVHAVKPPSTGLCLWMTTVRRRHHCLA</sequence>
<dbReference type="Proteomes" id="UP000449906">
    <property type="component" value="Unassembled WGS sequence"/>
</dbReference>
<dbReference type="RefSeq" id="WP_151583232.1">
    <property type="nucleotide sequence ID" value="NZ_WBVM01000007.1"/>
</dbReference>
<dbReference type="AlphaFoldDB" id="A0A7J5DQJ4"/>
<evidence type="ECO:0000313" key="2">
    <source>
        <dbReference type="Proteomes" id="UP000449906"/>
    </source>
</evidence>
<evidence type="ECO:0000313" key="1">
    <source>
        <dbReference type="EMBL" id="KAB2806921.1"/>
    </source>
</evidence>
<dbReference type="EMBL" id="WBVM01000007">
    <property type="protein sequence ID" value="KAB2806921.1"/>
    <property type="molecule type" value="Genomic_DNA"/>
</dbReference>
<organism evidence="1 2">
    <name type="scientific">Nocardioides simplex</name>
    <name type="common">Arthrobacter simplex</name>
    <dbReference type="NCBI Taxonomy" id="2045"/>
    <lineage>
        <taxon>Bacteria</taxon>
        <taxon>Bacillati</taxon>
        <taxon>Actinomycetota</taxon>
        <taxon>Actinomycetes</taxon>
        <taxon>Propionibacteriales</taxon>
        <taxon>Nocardioidaceae</taxon>
        <taxon>Pimelobacter</taxon>
    </lineage>
</organism>
<gene>
    <name evidence="1" type="ORF">F9L07_28205</name>
</gene>
<comment type="caution">
    <text evidence="1">The sequence shown here is derived from an EMBL/GenBank/DDBJ whole genome shotgun (WGS) entry which is preliminary data.</text>
</comment>
<name>A0A7J5DQJ4_NOCSI</name>